<dbReference type="Proteomes" id="UP000001194">
    <property type="component" value="Unassembled WGS sequence"/>
</dbReference>
<dbReference type="InterPro" id="IPR050698">
    <property type="entry name" value="MBL"/>
</dbReference>
<dbReference type="RefSeq" id="XP_001883007.1">
    <property type="nucleotide sequence ID" value="XM_001882972.1"/>
</dbReference>
<feature type="domain" description="Metallo-beta-lactamase" evidence="1">
    <location>
        <begin position="13"/>
        <end position="65"/>
    </location>
</feature>
<dbReference type="PANTHER" id="PTHR11203">
    <property type="entry name" value="CLEAVAGE AND POLYADENYLATION SPECIFICITY FACTOR FAMILY MEMBER"/>
    <property type="match status" value="1"/>
</dbReference>
<dbReference type="Pfam" id="PF16661">
    <property type="entry name" value="Lactamase_B_6"/>
    <property type="match status" value="1"/>
</dbReference>
<dbReference type="InterPro" id="IPR036866">
    <property type="entry name" value="RibonucZ/Hydroxyglut_hydro"/>
</dbReference>
<dbReference type="Gene3D" id="3.40.50.10890">
    <property type="match status" value="1"/>
</dbReference>
<dbReference type="GeneID" id="6078745"/>
<protein>
    <submittedName>
        <fullName evidence="2">Predicted protein</fullName>
    </submittedName>
</protein>
<evidence type="ECO:0000313" key="3">
    <source>
        <dbReference type="Proteomes" id="UP000001194"/>
    </source>
</evidence>
<dbReference type="EMBL" id="DS547109">
    <property type="protein sequence ID" value="EDR06146.1"/>
    <property type="molecule type" value="Genomic_DNA"/>
</dbReference>
<dbReference type="GO" id="GO:0003723">
    <property type="term" value="F:RNA binding"/>
    <property type="evidence" value="ECO:0007669"/>
    <property type="project" value="TreeGrafter"/>
</dbReference>
<dbReference type="STRING" id="486041.B0DGF7"/>
<dbReference type="OrthoDB" id="10249535at2759"/>
<evidence type="ECO:0000313" key="2">
    <source>
        <dbReference type="EMBL" id="EDR06146.1"/>
    </source>
</evidence>
<name>B0DGF7_LACBS</name>
<dbReference type="GO" id="GO:0004534">
    <property type="term" value="F:5'-3' RNA exonuclease activity"/>
    <property type="evidence" value="ECO:0007669"/>
    <property type="project" value="TreeGrafter"/>
</dbReference>
<accession>B0DGF7</accession>
<dbReference type="HOGENOM" id="CLU_2097290_0_0_1"/>
<reference evidence="2 3" key="1">
    <citation type="journal article" date="2008" name="Nature">
        <title>The genome of Laccaria bicolor provides insights into mycorrhizal symbiosis.</title>
        <authorList>
            <person name="Martin F."/>
            <person name="Aerts A."/>
            <person name="Ahren D."/>
            <person name="Brun A."/>
            <person name="Danchin E.G.J."/>
            <person name="Duchaussoy F."/>
            <person name="Gibon J."/>
            <person name="Kohler A."/>
            <person name="Lindquist E."/>
            <person name="Pereda V."/>
            <person name="Salamov A."/>
            <person name="Shapiro H.J."/>
            <person name="Wuyts J."/>
            <person name="Blaudez D."/>
            <person name="Buee M."/>
            <person name="Brokstein P."/>
            <person name="Canbaeck B."/>
            <person name="Cohen D."/>
            <person name="Courty P.E."/>
            <person name="Coutinho P.M."/>
            <person name="Delaruelle C."/>
            <person name="Detter J.C."/>
            <person name="Deveau A."/>
            <person name="DiFazio S."/>
            <person name="Duplessis S."/>
            <person name="Fraissinet-Tachet L."/>
            <person name="Lucic E."/>
            <person name="Frey-Klett P."/>
            <person name="Fourrey C."/>
            <person name="Feussner I."/>
            <person name="Gay G."/>
            <person name="Grimwood J."/>
            <person name="Hoegger P.J."/>
            <person name="Jain P."/>
            <person name="Kilaru S."/>
            <person name="Labbe J."/>
            <person name="Lin Y.C."/>
            <person name="Legue V."/>
            <person name="Le Tacon F."/>
            <person name="Marmeisse R."/>
            <person name="Melayah D."/>
            <person name="Montanini B."/>
            <person name="Muratet M."/>
            <person name="Nehls U."/>
            <person name="Niculita-Hirzel H."/>
            <person name="Oudot-Le Secq M.P."/>
            <person name="Peter M."/>
            <person name="Quesneville H."/>
            <person name="Rajashekar B."/>
            <person name="Reich M."/>
            <person name="Rouhier N."/>
            <person name="Schmutz J."/>
            <person name="Yin T."/>
            <person name="Chalot M."/>
            <person name="Henrissat B."/>
            <person name="Kuees U."/>
            <person name="Lucas S."/>
            <person name="Van de Peer Y."/>
            <person name="Podila G.K."/>
            <person name="Polle A."/>
            <person name="Pukkila P.J."/>
            <person name="Richardson P.M."/>
            <person name="Rouze P."/>
            <person name="Sanders I.R."/>
            <person name="Stajich J.E."/>
            <person name="Tunlid A."/>
            <person name="Tuskan G."/>
            <person name="Grigoriev I.V."/>
        </authorList>
    </citation>
    <scope>NUCLEOTIDE SEQUENCE [LARGE SCALE GENOMIC DNA]</scope>
    <source>
        <strain evidence="3">S238N-H82 / ATCC MYA-4686</strain>
    </source>
</reference>
<gene>
    <name evidence="2" type="ORF">LACBIDRAFT_300302</name>
</gene>
<sequence length="116" mass="12804">MSLASIIPVSAHQLITICPSVSFTPYHAGHVLGACMFFIDIAGLKILYTGDYWQEENRHLVKAELPPVQPDVLIVESTYGVQTLEGREEKEQCFTNLVHSVIRQGGHVLLPAFALS</sequence>
<dbReference type="GO" id="GO:0005847">
    <property type="term" value="C:mRNA cleavage and polyadenylation specificity factor complex"/>
    <property type="evidence" value="ECO:0007669"/>
    <property type="project" value="TreeGrafter"/>
</dbReference>
<dbReference type="AlphaFoldDB" id="B0DGF7"/>
<dbReference type="InterPro" id="IPR001279">
    <property type="entry name" value="Metallo-B-lactamas"/>
</dbReference>
<dbReference type="SUPFAM" id="SSF56281">
    <property type="entry name" value="Metallo-hydrolase/oxidoreductase"/>
    <property type="match status" value="1"/>
</dbReference>
<keyword evidence="3" id="KW-1185">Reference proteome</keyword>
<dbReference type="KEGG" id="lbc:LACBIDRAFT_300302"/>
<dbReference type="PANTHER" id="PTHR11203:SF11">
    <property type="entry name" value="CLEAVAGE AND POLYADENYLATION SPECIFICITY FACTOR SUBUNIT 3"/>
    <property type="match status" value="1"/>
</dbReference>
<dbReference type="GO" id="GO:0004521">
    <property type="term" value="F:RNA endonuclease activity"/>
    <property type="evidence" value="ECO:0007669"/>
    <property type="project" value="TreeGrafter"/>
</dbReference>
<organism evidence="3">
    <name type="scientific">Laccaria bicolor (strain S238N-H82 / ATCC MYA-4686)</name>
    <name type="common">Bicoloured deceiver</name>
    <name type="synonym">Laccaria laccata var. bicolor</name>
    <dbReference type="NCBI Taxonomy" id="486041"/>
    <lineage>
        <taxon>Eukaryota</taxon>
        <taxon>Fungi</taxon>
        <taxon>Dikarya</taxon>
        <taxon>Basidiomycota</taxon>
        <taxon>Agaricomycotina</taxon>
        <taxon>Agaricomycetes</taxon>
        <taxon>Agaricomycetidae</taxon>
        <taxon>Agaricales</taxon>
        <taxon>Agaricineae</taxon>
        <taxon>Hydnangiaceae</taxon>
        <taxon>Laccaria</taxon>
    </lineage>
</organism>
<dbReference type="GO" id="GO:0006398">
    <property type="term" value="P:mRNA 3'-end processing by stem-loop binding and cleavage"/>
    <property type="evidence" value="ECO:0007669"/>
    <property type="project" value="TreeGrafter"/>
</dbReference>
<proteinExistence type="predicted"/>
<dbReference type="Gene3D" id="3.60.15.10">
    <property type="entry name" value="Ribonuclease Z/Hydroxyacylglutathione hydrolase-like"/>
    <property type="match status" value="1"/>
</dbReference>
<evidence type="ECO:0000259" key="1">
    <source>
        <dbReference type="Pfam" id="PF16661"/>
    </source>
</evidence>
<dbReference type="InParanoid" id="B0DGF7"/>